<dbReference type="PANTHER" id="PTHR48207">
    <property type="entry name" value="SUCCINATE--HYDROXYMETHYLGLUTARATE COA-TRANSFERASE"/>
    <property type="match status" value="1"/>
</dbReference>
<dbReference type="AlphaFoldDB" id="A0A2V3AAU3"/>
<keyword evidence="1 2" id="KW-0808">Transferase</keyword>
<dbReference type="InterPro" id="IPR044855">
    <property type="entry name" value="CoA-Trfase_III_dom3_sf"/>
</dbReference>
<dbReference type="Proteomes" id="UP000247150">
    <property type="component" value="Unassembled WGS sequence"/>
</dbReference>
<dbReference type="Gene3D" id="3.40.50.10540">
    <property type="entry name" value="Crotonobetainyl-coa:carnitine coa-transferase, domain 1"/>
    <property type="match status" value="1"/>
</dbReference>
<dbReference type="PANTHER" id="PTHR48207:SF3">
    <property type="entry name" value="SUCCINATE--HYDROXYMETHYLGLUTARATE COA-TRANSFERASE"/>
    <property type="match status" value="1"/>
</dbReference>
<dbReference type="Gene3D" id="3.30.1540.10">
    <property type="entry name" value="formyl-coa transferase, domain 3"/>
    <property type="match status" value="1"/>
</dbReference>
<proteinExistence type="predicted"/>
<comment type="caution">
    <text evidence="2">The sequence shown here is derived from an EMBL/GenBank/DDBJ whole genome shotgun (WGS) entry which is preliminary data.</text>
</comment>
<sequence length="412" mass="45595">MNKKPLEGIKVVELGAFIAGPFASRLLGEFGAEVIKVESPKGDQLRTWGPHAPGQDSYWSMIQSRNKRSISVDMRTFDGQEIVRELIKEADVVLENFKPGTLLKWRLSHEEMKELNPKLIITSITGFGQTGPYRDLPGFGNIAESMGGLRYVTGYPDRPPVRVGLAIGDSLAGLYAVIGTLLSLYNRDIQFEVTERKGQVVDVALYEAVFSLLDSIVTEYVHEGIVRERTGNQHVATAPSNVYQTKDGKYVAIGANSDSLFKRLTAAMGREDLANNPKLQNNAGRAKEADLIDEAVENWTRQYNLDEVMKQLNAVSVPGGPIYNVEDIVKDTHYQARDMIIAIPDERIGEIVMQGVVPKLSETPGEVKWAGPECGAHTEEVLSSIGYTADKIKELKSKNIIKNYSRTQSLNQ</sequence>
<name>A0A2V3AAU3_9BACI</name>
<dbReference type="InterPro" id="IPR023606">
    <property type="entry name" value="CoA-Trfase_III_dom_1_sf"/>
</dbReference>
<organism evidence="2 3">
    <name type="scientific">Cytobacillus oceanisediminis</name>
    <dbReference type="NCBI Taxonomy" id="665099"/>
    <lineage>
        <taxon>Bacteria</taxon>
        <taxon>Bacillati</taxon>
        <taxon>Bacillota</taxon>
        <taxon>Bacilli</taxon>
        <taxon>Bacillales</taxon>
        <taxon>Bacillaceae</taxon>
        <taxon>Cytobacillus</taxon>
    </lineage>
</organism>
<gene>
    <name evidence="2" type="ORF">DFO73_101638</name>
</gene>
<dbReference type="OrthoDB" id="9797653at2"/>
<dbReference type="RefSeq" id="WP_110063310.1">
    <property type="nucleotide sequence ID" value="NZ_QGTW01000001.1"/>
</dbReference>
<dbReference type="InterPro" id="IPR050483">
    <property type="entry name" value="CoA-transferase_III_domain"/>
</dbReference>
<dbReference type="GO" id="GO:0008410">
    <property type="term" value="F:CoA-transferase activity"/>
    <property type="evidence" value="ECO:0007669"/>
    <property type="project" value="TreeGrafter"/>
</dbReference>
<evidence type="ECO:0000313" key="2">
    <source>
        <dbReference type="EMBL" id="PWW32374.1"/>
    </source>
</evidence>
<dbReference type="Pfam" id="PF02515">
    <property type="entry name" value="CoA_transf_3"/>
    <property type="match status" value="1"/>
</dbReference>
<evidence type="ECO:0000256" key="1">
    <source>
        <dbReference type="ARBA" id="ARBA00022679"/>
    </source>
</evidence>
<dbReference type="EMBL" id="QGTW01000001">
    <property type="protein sequence ID" value="PWW32374.1"/>
    <property type="molecule type" value="Genomic_DNA"/>
</dbReference>
<accession>A0A2V3AAU3</accession>
<evidence type="ECO:0000313" key="3">
    <source>
        <dbReference type="Proteomes" id="UP000247150"/>
    </source>
</evidence>
<dbReference type="SUPFAM" id="SSF89796">
    <property type="entry name" value="CoA-transferase family III (CaiB/BaiF)"/>
    <property type="match status" value="1"/>
</dbReference>
<reference evidence="2 3" key="1">
    <citation type="submission" date="2018-05" db="EMBL/GenBank/DDBJ databases">
        <title>Freshwater and sediment microbial communities from various areas in North America, analyzing microbe dynamics in response to fracking.</title>
        <authorList>
            <person name="Lamendella R."/>
        </authorList>
    </citation>
    <scope>NUCLEOTIDE SEQUENCE [LARGE SCALE GENOMIC DNA]</scope>
    <source>
        <strain evidence="2 3">15_TX</strain>
    </source>
</reference>
<protein>
    <submittedName>
        <fullName evidence="2">Crotonobetainyl-CoA:carnitine CoA-transferase CaiB-like acyl-CoA transferase</fullName>
    </submittedName>
</protein>
<dbReference type="InterPro" id="IPR003673">
    <property type="entry name" value="CoA-Trfase_fam_III"/>
</dbReference>